<gene>
    <name evidence="1" type="ORF">CEN50_12715</name>
</gene>
<name>A0A2N6KFV9_9CYAN</name>
<dbReference type="EMBL" id="NMQA01000138">
    <property type="protein sequence ID" value="PLZ98090.1"/>
    <property type="molecule type" value="Genomic_DNA"/>
</dbReference>
<protein>
    <submittedName>
        <fullName evidence="1">Uncharacterized protein</fullName>
    </submittedName>
</protein>
<proteinExistence type="predicted"/>
<sequence length="100" mass="11467">MNSPLSFSRNSILDRESGFFIVGGFCLFRTYAKIAKDDEPPSRQERQDSILYLPNKIKSSHKYAIPKESVYFSRLQLLAPNLFEGGMLDSIYNKVEISKL</sequence>
<evidence type="ECO:0000313" key="2">
    <source>
        <dbReference type="Proteomes" id="UP000235025"/>
    </source>
</evidence>
<comment type="caution">
    <text evidence="1">The sequence shown here is derived from an EMBL/GenBank/DDBJ whole genome shotgun (WGS) entry which is preliminary data.</text>
</comment>
<dbReference type="RefSeq" id="WP_102172957.1">
    <property type="nucleotide sequence ID" value="NZ_NMQA01000138.1"/>
</dbReference>
<dbReference type="Proteomes" id="UP000235025">
    <property type="component" value="Unassembled WGS sequence"/>
</dbReference>
<reference evidence="1 2" key="1">
    <citation type="submission" date="2017-07" db="EMBL/GenBank/DDBJ databases">
        <title>Genomes of Fischerella (Mastigocladus) sp. strains.</title>
        <authorList>
            <person name="Miller S.R."/>
        </authorList>
    </citation>
    <scope>NUCLEOTIDE SEQUENCE [LARGE SCALE GENOMIC DNA]</scope>
    <source>
        <strain evidence="1 2">CCMEE 5268</strain>
    </source>
</reference>
<evidence type="ECO:0000313" key="1">
    <source>
        <dbReference type="EMBL" id="PLZ98090.1"/>
    </source>
</evidence>
<accession>A0A2N6KFV9</accession>
<dbReference type="AlphaFoldDB" id="A0A2N6KFV9"/>
<organism evidence="1 2">
    <name type="scientific">Fischerella thermalis CCMEE 5268</name>
    <dbReference type="NCBI Taxonomy" id="2019662"/>
    <lineage>
        <taxon>Bacteria</taxon>
        <taxon>Bacillati</taxon>
        <taxon>Cyanobacteriota</taxon>
        <taxon>Cyanophyceae</taxon>
        <taxon>Nostocales</taxon>
        <taxon>Hapalosiphonaceae</taxon>
        <taxon>Fischerella</taxon>
    </lineage>
</organism>